<dbReference type="GO" id="GO:0004430">
    <property type="term" value="F:1-phosphatidylinositol 4-kinase activity"/>
    <property type="evidence" value="ECO:0007669"/>
    <property type="project" value="UniProtKB-EC"/>
</dbReference>
<accession>A0A7M5XK63</accession>
<dbReference type="PROSITE" id="PS00916">
    <property type="entry name" value="PI3_4_KINASE_2"/>
    <property type="match status" value="1"/>
</dbReference>
<dbReference type="CDD" id="cd05167">
    <property type="entry name" value="PI4Kc_III_alpha"/>
    <property type="match status" value="1"/>
</dbReference>
<evidence type="ECO:0000256" key="5">
    <source>
        <dbReference type="SAM" id="MobiDB-lite"/>
    </source>
</evidence>
<dbReference type="GeneID" id="136809741"/>
<dbReference type="Pfam" id="PF00613">
    <property type="entry name" value="PI3Ka"/>
    <property type="match status" value="1"/>
</dbReference>
<protein>
    <recommendedName>
        <fullName evidence="2">1-phosphatidylinositol 4-kinase</fullName>
        <ecNumber evidence="2">2.7.1.67</ecNumber>
    </recommendedName>
</protein>
<dbReference type="GO" id="GO:0005737">
    <property type="term" value="C:cytoplasm"/>
    <property type="evidence" value="ECO:0007669"/>
    <property type="project" value="TreeGrafter"/>
</dbReference>
<dbReference type="InterPro" id="IPR042236">
    <property type="entry name" value="PI3K_accessory_sf"/>
</dbReference>
<dbReference type="PANTHER" id="PTHR10048">
    <property type="entry name" value="PHOSPHATIDYLINOSITOL KINASE"/>
    <property type="match status" value="1"/>
</dbReference>
<evidence type="ECO:0000256" key="1">
    <source>
        <dbReference type="ARBA" id="ARBA00006209"/>
    </source>
</evidence>
<dbReference type="InterPro" id="IPR018936">
    <property type="entry name" value="PI3/4_kinase_CS"/>
</dbReference>
<dbReference type="OrthoDB" id="6019020at2759"/>
<evidence type="ECO:0000259" key="6">
    <source>
        <dbReference type="PROSITE" id="PS50290"/>
    </source>
</evidence>
<evidence type="ECO:0000259" key="7">
    <source>
        <dbReference type="PROSITE" id="PS51545"/>
    </source>
</evidence>
<proteinExistence type="inferred from homology"/>
<keyword evidence="9" id="KW-1185">Reference proteome</keyword>
<dbReference type="InterPro" id="IPR000403">
    <property type="entry name" value="PI3/4_kinase_cat_dom"/>
</dbReference>
<dbReference type="Pfam" id="PF00454">
    <property type="entry name" value="PI3_PI4_kinase"/>
    <property type="match status" value="1"/>
</dbReference>
<dbReference type="Gene3D" id="1.10.1070.11">
    <property type="entry name" value="Phosphatidylinositol 3-/4-kinase, catalytic domain"/>
    <property type="match status" value="1"/>
</dbReference>
<dbReference type="EC" id="2.7.1.67" evidence="2"/>
<evidence type="ECO:0000313" key="9">
    <source>
        <dbReference type="Proteomes" id="UP000594262"/>
    </source>
</evidence>
<dbReference type="Pfam" id="PF19274">
    <property type="entry name" value="PI4K_N"/>
    <property type="match status" value="1"/>
</dbReference>
<evidence type="ECO:0000256" key="4">
    <source>
        <dbReference type="ARBA" id="ARBA00022777"/>
    </source>
</evidence>
<keyword evidence="4" id="KW-0418">Kinase</keyword>
<dbReference type="RefSeq" id="XP_066922388.1">
    <property type="nucleotide sequence ID" value="XM_067066287.1"/>
</dbReference>
<evidence type="ECO:0000313" key="8">
    <source>
        <dbReference type="EnsemblMetazoa" id="CLYHEMP024998.1"/>
    </source>
</evidence>
<dbReference type="SMART" id="SM00146">
    <property type="entry name" value="PI3Kc"/>
    <property type="match status" value="1"/>
</dbReference>
<dbReference type="InterPro" id="IPR015433">
    <property type="entry name" value="PI3/4_kinase"/>
</dbReference>
<dbReference type="InterPro" id="IPR036940">
    <property type="entry name" value="PI3/4_kinase_cat_sf"/>
</dbReference>
<dbReference type="InterPro" id="IPR016024">
    <property type="entry name" value="ARM-type_fold"/>
</dbReference>
<dbReference type="GO" id="GO:0048015">
    <property type="term" value="P:phosphatidylinositol-mediated signaling"/>
    <property type="evidence" value="ECO:0007669"/>
    <property type="project" value="TreeGrafter"/>
</dbReference>
<dbReference type="Gene3D" id="1.25.40.70">
    <property type="entry name" value="Phosphatidylinositol 3-kinase, accessory domain (PIK)"/>
    <property type="match status" value="1"/>
</dbReference>
<dbReference type="PROSITE" id="PS51545">
    <property type="entry name" value="PIK_HELICAL"/>
    <property type="match status" value="1"/>
</dbReference>
<dbReference type="Gene3D" id="3.30.1010.10">
    <property type="entry name" value="Phosphatidylinositol 3-kinase Catalytic Subunit, Chain A, domain 4"/>
    <property type="match status" value="1"/>
</dbReference>
<dbReference type="SMART" id="SM00145">
    <property type="entry name" value="PI3Ka"/>
    <property type="match status" value="1"/>
</dbReference>
<feature type="domain" description="PIK helical" evidence="7">
    <location>
        <begin position="1439"/>
        <end position="1615"/>
    </location>
</feature>
<dbReference type="SUPFAM" id="SSF56112">
    <property type="entry name" value="Protein kinase-like (PK-like)"/>
    <property type="match status" value="1"/>
</dbReference>
<sequence>MTDYSWTPRNNSSSMTLLSLARVLSLQKQPWEKVQKLLHFCPAVPSNPTEKLSINHRGSDAVLCLCYYLLKSNQQHLDQILPYLLDVLKMSLTSVKWHLKPDERDTAQEQEIQKFIYLLTSVISFIGNKIELKKNEIVEFQIQMIGLMVEELNSFNDLPENETVLFFHNTLPSMMGFLKAFCCTLDEKQLTEFLVPRTSCKRHSKKDDVDISVLMKNEVVLDMTNEQMLKVFQMVSSSVSLACLNAIDKRKHDLVSEHVIQHTKYLKFWMSNMSSGAVNIIRRIVKSVDSDSGKLNKELQQIYMWSKEMFGSCYNNLKVDPKQDDVESWNTLVAACDTMAWSVVDDSEADKTCQFFIDQISALKEDAKLLYSYTPLVTCCLEGLGTIAERFPFASSQVLELLMNFLTKPSHVLRGFHQFKDRQQMYNKVFSSPLNTSDRKDNTITSSVCDEIVMVALKNCVRCLRSGYRLDSNLINAFLNSMANMLYQKNSSDQYDELRQKNAVQAIGHVACSLKEVEEVSGSALTILQQRFHHPPSPLDAIIAGQFADILLTGVNNTYQPIMDMFVKITRESSAVTYSVGSTDYEQTYKHSSLAVINSLQKIAEELDSNNPLKDDFLIHLLEIFVQLGLQARKISEKTHSKASSSAGNLGVLLPVIATLMKHFDLISNPTARLQKLFRDFWLYVVLFGFGVEGSSYWPKDWFEAVRYIATKSPTLLSSEHLRELMYGLALKNDEVSQVDLNQLRMSLLETLGQVNDILPLINKMLFGPMAYLYSVYQLESLRLTSNTHLIPMLFYYLEDRAIQKDKNDIWRCMRFVFDNIFNKVLNLVDSKTLDIEKEKELERDAQFLLVKFNHMQEKIRRLADKYLSLLVDKFGHLLWNKRVLITMLDILHLLTSKTNEMKNKLVSTEIRIPNTTFILTLSDDKDTRIQIVKDFTSRCTDVLQGALKWAPTSTVSVLQEYLEEKSQTSCVHYGIALFTELLLKSETNNGILATTTPSFTSLNADSTPKVDGASLFTFGVKTRSKYLGEINGLREALKSYATGIDDENAIEKMLIQHIRKELQSVVQDGDQFFHVMHKAAACLVSSKGCHQSLLHDLFWTPARLFTKKAIEVAIACWEWLLTTRTDIEEKIQHEIIASWMYTVNHQLGIFQIDQKPSNPLLANDESIEGGESETQSGPSDGETLQDVWLQFLTKRYKAVRYYSKEQATMFVGLLTDSLPCALGKDSKLSHNIVWMRTRFRLVDLGLTILQESSDVIPPIVRSSLREKIYHSVLDYFSVPAGWPKPSIDALGEDITVLVNFWNTINADKKHLKSFVVSSSLDSVLETPERATAFTGGAADRSYGDTITNGWLNLHKASMGGGVSKKSYPRSGSQREGSGAVTKELMKKRILILAVLRREIERLSIWRNPKNLTELRIPGEDIVQGWLTQMPMSEKTWKECIRTAWSVCPHAAVHITLRFREVAILWRELTRLVHSNPHVVSDDPDALQFLIDEATIKQNKPELSHILTWALVPPVTAISFFSQQFPPHPLTAQYAVRVLQSYSPSTMLFYIPQLVQALRYDQLGYVENYILWACKQSQLIAHQIIWNMKTNIFTDEDSKNKDPQIGDKLEKLIEMITSSLSGPALKFYEREFDFFNRVTNISGEIRPYPKGAERKKACQEALRKIQVLPGVYLPSNPEGTVTGIDYTSGIPMQSAAKAPFLARFQVRKCGIQELEDLNTSDETDNLSDQNVEHGETYTLGCIFKVGDDVRQDMLALQVISLFKKIFDKVGVDLYLSPYRVVATSPGCGVIECVPDAKSRDQLGRQTEVDLFAYFKSTYGDERTLPFQEARENFIRSMAAYSVISFLLQIKDRHNGNIMINKDGFVIHIDFGFMFESSPGGNLGFEPDMKLTPDWVNLIGGNLDAPSFRWFMELCVRAYLAVRPYTEAFVSLVALMLDTGLPCFRGETLKRLRQRFAPTLTERQASEYMIQIIKDSYLNKRARAYDIIQLVQNEIPC</sequence>
<dbReference type="InterPro" id="IPR001263">
    <property type="entry name" value="PI3K_accessory_dom"/>
</dbReference>
<dbReference type="SUPFAM" id="SSF48371">
    <property type="entry name" value="ARM repeat"/>
    <property type="match status" value="1"/>
</dbReference>
<dbReference type="EnsemblMetazoa" id="CLYHEMT024998.1">
    <property type="protein sequence ID" value="CLYHEMP024998.1"/>
    <property type="gene ID" value="CLYHEMG024998"/>
</dbReference>
<name>A0A7M5XK63_9CNID</name>
<comment type="similarity">
    <text evidence="1">Belongs to the PI3/PI4-kinase family. Type III PI4K subfamily.</text>
</comment>
<dbReference type="PROSITE" id="PS00915">
    <property type="entry name" value="PI3_4_KINASE_1"/>
    <property type="match status" value="1"/>
</dbReference>
<evidence type="ECO:0000256" key="2">
    <source>
        <dbReference type="ARBA" id="ARBA00012169"/>
    </source>
</evidence>
<dbReference type="GO" id="GO:0046854">
    <property type="term" value="P:phosphatidylinositol phosphate biosynthetic process"/>
    <property type="evidence" value="ECO:0007669"/>
    <property type="project" value="InterPro"/>
</dbReference>
<dbReference type="PROSITE" id="PS50290">
    <property type="entry name" value="PI3_4_KINASE_3"/>
    <property type="match status" value="1"/>
</dbReference>
<dbReference type="FunFam" id="1.25.40.70:FF:000011">
    <property type="entry name" value="Phosphatidylinositol 4-kinase alpha"/>
    <property type="match status" value="1"/>
</dbReference>
<dbReference type="FunFam" id="1.10.1070.11:FF:000005">
    <property type="entry name" value="Phosphatidylinositol 4-kinase, catalytic, alpha"/>
    <property type="match status" value="1"/>
</dbReference>
<dbReference type="PANTHER" id="PTHR10048:SF15">
    <property type="entry name" value="PHOSPHATIDYLINOSITOL 4-KINASE ALPHA"/>
    <property type="match status" value="1"/>
</dbReference>
<reference evidence="8" key="1">
    <citation type="submission" date="2021-01" db="UniProtKB">
        <authorList>
            <consortium name="EnsemblMetazoa"/>
        </authorList>
    </citation>
    <scope>IDENTIFICATION</scope>
</reference>
<feature type="domain" description="PI3K/PI4K catalytic" evidence="6">
    <location>
        <begin position="1710"/>
        <end position="1980"/>
    </location>
</feature>
<organism evidence="8 9">
    <name type="scientific">Clytia hemisphaerica</name>
    <dbReference type="NCBI Taxonomy" id="252671"/>
    <lineage>
        <taxon>Eukaryota</taxon>
        <taxon>Metazoa</taxon>
        <taxon>Cnidaria</taxon>
        <taxon>Hydrozoa</taxon>
        <taxon>Hydroidolina</taxon>
        <taxon>Leptothecata</taxon>
        <taxon>Obeliida</taxon>
        <taxon>Clytiidae</taxon>
        <taxon>Clytia</taxon>
    </lineage>
</organism>
<keyword evidence="3" id="KW-0808">Transferase</keyword>
<dbReference type="GO" id="GO:0005886">
    <property type="term" value="C:plasma membrane"/>
    <property type="evidence" value="ECO:0007669"/>
    <property type="project" value="TreeGrafter"/>
</dbReference>
<dbReference type="InterPro" id="IPR045495">
    <property type="entry name" value="PI4K_N"/>
</dbReference>
<dbReference type="InterPro" id="IPR011009">
    <property type="entry name" value="Kinase-like_dom_sf"/>
</dbReference>
<dbReference type="Proteomes" id="UP000594262">
    <property type="component" value="Unplaced"/>
</dbReference>
<dbReference type="FunFam" id="3.30.1010.10:FF:000009">
    <property type="entry name" value="Phosphatidylinositol 4-kinase, catalytic, alpha"/>
    <property type="match status" value="1"/>
</dbReference>
<evidence type="ECO:0000256" key="3">
    <source>
        <dbReference type="ARBA" id="ARBA00022679"/>
    </source>
</evidence>
<feature type="region of interest" description="Disordered" evidence="5">
    <location>
        <begin position="1162"/>
        <end position="1182"/>
    </location>
</feature>